<evidence type="ECO:0000259" key="2">
    <source>
        <dbReference type="PROSITE" id="PS50076"/>
    </source>
</evidence>
<dbReference type="PROSITE" id="PS50076">
    <property type="entry name" value="DNAJ_2"/>
    <property type="match status" value="1"/>
</dbReference>
<proteinExistence type="predicted"/>
<dbReference type="SUPFAM" id="SSF46565">
    <property type="entry name" value="Chaperone J-domain"/>
    <property type="match status" value="1"/>
</dbReference>
<dbReference type="PANTHER" id="PTHR44145">
    <property type="entry name" value="DNAJ HOMOLOG SUBFAMILY A MEMBER 3, MITOCHONDRIAL"/>
    <property type="match status" value="1"/>
</dbReference>
<feature type="domain" description="J" evidence="2">
    <location>
        <begin position="109"/>
        <end position="166"/>
    </location>
</feature>
<evidence type="ECO:0000256" key="1">
    <source>
        <dbReference type="ARBA" id="ARBA00023186"/>
    </source>
</evidence>
<dbReference type="AlphaFoldDB" id="A0A2W5FEQ4"/>
<dbReference type="EMBL" id="QFOT01000134">
    <property type="protein sequence ID" value="PZP54491.1"/>
    <property type="molecule type" value="Genomic_DNA"/>
</dbReference>
<evidence type="ECO:0000313" key="4">
    <source>
        <dbReference type="Proteomes" id="UP000249739"/>
    </source>
</evidence>
<sequence length="175" mass="20447">MPGCAGEGEHRAPKNRELKDYYWFCKEHAHEYNKAWNFFEGMSIDDMEEHIARATVWDRPTRRSDAAGNAEAIKRKAWQTYHYTDDEPPKDYAQDRSRYAGNRQTPEFEALAIMGLEPPVDLDKIKTRYKALAKKYHPDLNRDDPNAEELLKKINMAYTVLKLAYQKFGDMTQPA</sequence>
<keyword evidence="1" id="KW-0143">Chaperone</keyword>
<reference evidence="3 4" key="1">
    <citation type="submission" date="2017-08" db="EMBL/GenBank/DDBJ databases">
        <title>Infants hospitalized years apart are colonized by the same room-sourced microbial strains.</title>
        <authorList>
            <person name="Brooks B."/>
            <person name="Olm M.R."/>
            <person name="Firek B.A."/>
            <person name="Baker R."/>
            <person name="Thomas B.C."/>
            <person name="Morowitz M.J."/>
            <person name="Banfield J.F."/>
        </authorList>
    </citation>
    <scope>NUCLEOTIDE SEQUENCE [LARGE SCALE GENOMIC DNA]</scope>
    <source>
        <strain evidence="3">S2_006_000_R2_64</strain>
    </source>
</reference>
<comment type="caution">
    <text evidence="3">The sequence shown here is derived from an EMBL/GenBank/DDBJ whole genome shotgun (WGS) entry which is preliminary data.</text>
</comment>
<dbReference type="Proteomes" id="UP000249739">
    <property type="component" value="Unassembled WGS sequence"/>
</dbReference>
<dbReference type="Gene3D" id="1.10.287.110">
    <property type="entry name" value="DnaJ domain"/>
    <property type="match status" value="1"/>
</dbReference>
<dbReference type="PRINTS" id="PR00625">
    <property type="entry name" value="JDOMAIN"/>
</dbReference>
<dbReference type="InterPro" id="IPR001623">
    <property type="entry name" value="DnaJ_domain"/>
</dbReference>
<dbReference type="PANTHER" id="PTHR44145:SF3">
    <property type="entry name" value="DNAJ HOMOLOG SUBFAMILY A MEMBER 3, MITOCHONDRIAL"/>
    <property type="match status" value="1"/>
</dbReference>
<dbReference type="CDD" id="cd06257">
    <property type="entry name" value="DnaJ"/>
    <property type="match status" value="1"/>
</dbReference>
<evidence type="ECO:0000313" key="3">
    <source>
        <dbReference type="EMBL" id="PZP54491.1"/>
    </source>
</evidence>
<protein>
    <submittedName>
        <fullName evidence="3">Molecular chaperone DnaJ</fullName>
    </submittedName>
</protein>
<accession>A0A2W5FEQ4</accession>
<organism evidence="3 4">
    <name type="scientific">Micavibrio aeruginosavorus</name>
    <dbReference type="NCBI Taxonomy" id="349221"/>
    <lineage>
        <taxon>Bacteria</taxon>
        <taxon>Pseudomonadati</taxon>
        <taxon>Bdellovibrionota</taxon>
        <taxon>Bdellovibrionia</taxon>
        <taxon>Bdellovibrionales</taxon>
        <taxon>Pseudobdellovibrionaceae</taxon>
        <taxon>Micavibrio</taxon>
    </lineage>
</organism>
<dbReference type="Pfam" id="PF00226">
    <property type="entry name" value="DnaJ"/>
    <property type="match status" value="1"/>
</dbReference>
<gene>
    <name evidence="3" type="ORF">DI586_09765</name>
</gene>
<dbReference type="InterPro" id="IPR051938">
    <property type="entry name" value="Apopto_cytoskel_mod"/>
</dbReference>
<name>A0A2W5FEQ4_9BACT</name>
<dbReference type="InterPro" id="IPR036869">
    <property type="entry name" value="J_dom_sf"/>
</dbReference>
<dbReference type="SMART" id="SM00271">
    <property type="entry name" value="DnaJ"/>
    <property type="match status" value="1"/>
</dbReference>